<organism evidence="1 2">
    <name type="scientific">Scutellospora calospora</name>
    <dbReference type="NCBI Taxonomy" id="85575"/>
    <lineage>
        <taxon>Eukaryota</taxon>
        <taxon>Fungi</taxon>
        <taxon>Fungi incertae sedis</taxon>
        <taxon>Mucoromycota</taxon>
        <taxon>Glomeromycotina</taxon>
        <taxon>Glomeromycetes</taxon>
        <taxon>Diversisporales</taxon>
        <taxon>Gigasporaceae</taxon>
        <taxon>Scutellospora</taxon>
    </lineage>
</organism>
<reference evidence="1" key="1">
    <citation type="submission" date="2021-06" db="EMBL/GenBank/DDBJ databases">
        <authorList>
            <person name="Kallberg Y."/>
            <person name="Tangrot J."/>
            <person name="Rosling A."/>
        </authorList>
    </citation>
    <scope>NUCLEOTIDE SEQUENCE</scope>
    <source>
        <strain evidence="1">AU212A</strain>
    </source>
</reference>
<gene>
    <name evidence="1" type="ORF">SCALOS_LOCUS5023</name>
</gene>
<dbReference type="Proteomes" id="UP000789860">
    <property type="component" value="Unassembled WGS sequence"/>
</dbReference>
<protein>
    <submittedName>
        <fullName evidence="1">2453_t:CDS:1</fullName>
    </submittedName>
</protein>
<evidence type="ECO:0000313" key="2">
    <source>
        <dbReference type="Proteomes" id="UP000789860"/>
    </source>
</evidence>
<comment type="caution">
    <text evidence="1">The sequence shown here is derived from an EMBL/GenBank/DDBJ whole genome shotgun (WGS) entry which is preliminary data.</text>
</comment>
<dbReference type="EMBL" id="CAJVPM010007474">
    <property type="protein sequence ID" value="CAG8546202.1"/>
    <property type="molecule type" value="Genomic_DNA"/>
</dbReference>
<keyword evidence="2" id="KW-1185">Reference proteome</keyword>
<feature type="non-terminal residue" evidence="1">
    <location>
        <position position="452"/>
    </location>
</feature>
<accession>A0ACA9LTV2</accession>
<name>A0ACA9LTV2_9GLOM</name>
<proteinExistence type="predicted"/>
<sequence>MMANGTINLNDTSMRSIYFGLLIASSDLKLSDLIDHLQNYFLTNDTEWIRANILRLLYLTFTHPSYSRLSKFCQSTFNTQFTQIFSSSEFLNLEEQFLINIIERNDLQIDEIVIWEAVLRWGIGKLPCLIEDVKKWTNKDFNKLRKVVKNLLPHIRFFNISGLDHRTKIRPFKKILGKELREEIKDFFFARISPTKFRQLPPRFIENLSNENRIQIINQASNNSDVNHVNFVNVNTTNSVIIGEKGFAKIASWIDKKQPVYAYAPAEIPYDFRLLYRGSRDGVINVKKFHERCGNQGATVIIIKIAESTRVLGGYNPESWLNENVWGKRMFSFIFSMENGRNDENNGKDAGNKIELENQSNSTGTNNSSKSRKEGHDIMARVKLAKHAIWNSIKNPGFSSDLQWFSGTCTPKSYDKPIFEDKIFPLIDFEVFKILIWTKETIAGIMPERGLN</sequence>
<evidence type="ECO:0000313" key="1">
    <source>
        <dbReference type="EMBL" id="CAG8546202.1"/>
    </source>
</evidence>